<proteinExistence type="inferred from homology"/>
<dbReference type="SUPFAM" id="SSF55979">
    <property type="entry name" value="DNA clamp"/>
    <property type="match status" value="3"/>
</dbReference>
<name>K9Y1Z7_STAC7</name>
<comment type="similarity">
    <text evidence="2">Belongs to the beta sliding clamp family.</text>
</comment>
<keyword evidence="14" id="KW-1185">Reference proteome</keyword>
<dbReference type="InterPro" id="IPR046938">
    <property type="entry name" value="DNA_clamp_sf"/>
</dbReference>
<evidence type="ECO:0000256" key="8">
    <source>
        <dbReference type="ARBA" id="ARBA00023125"/>
    </source>
</evidence>
<dbReference type="Pfam" id="PF00712">
    <property type="entry name" value="DNA_pol3_beta"/>
    <property type="match status" value="1"/>
</dbReference>
<dbReference type="HOGENOM" id="CLU_591734_0_0_3"/>
<evidence type="ECO:0000313" key="13">
    <source>
        <dbReference type="EMBL" id="AFZ38012.1"/>
    </source>
</evidence>
<dbReference type="KEGG" id="scs:Sta7437_4553"/>
<evidence type="ECO:0000256" key="6">
    <source>
        <dbReference type="ARBA" id="ARBA00022705"/>
    </source>
</evidence>
<accession>K9Y1Z7</accession>
<evidence type="ECO:0000256" key="9">
    <source>
        <dbReference type="SAM" id="MobiDB-lite"/>
    </source>
</evidence>
<reference evidence="14" key="1">
    <citation type="journal article" date="2013" name="Proc. Natl. Acad. Sci. U.S.A.">
        <title>Improving the coverage of the cyanobacterial phylum using diversity-driven genome sequencing.</title>
        <authorList>
            <person name="Shih P.M."/>
            <person name="Wu D."/>
            <person name="Latifi A."/>
            <person name="Axen S.D."/>
            <person name="Fewer D.P."/>
            <person name="Talla E."/>
            <person name="Calteau A."/>
            <person name="Cai F."/>
            <person name="Tandeau de Marsac N."/>
            <person name="Rippka R."/>
            <person name="Herdman M."/>
            <person name="Sivonen K."/>
            <person name="Coursin T."/>
            <person name="Laurent T."/>
            <person name="Goodwin L."/>
            <person name="Nolan M."/>
            <person name="Davenport K.W."/>
            <person name="Han C.S."/>
            <person name="Rubin E.M."/>
            <person name="Eisen J.A."/>
            <person name="Woyke T."/>
            <person name="Gugger M."/>
            <person name="Kerfeld C.A."/>
        </authorList>
    </citation>
    <scope>NUCLEOTIDE SEQUENCE [LARGE SCALE GENOMIC DNA]</scope>
    <source>
        <strain evidence="14">ATCC 29371 / PCC 7437</strain>
        <plasmid evidence="14">Plasmid pSTA7437.01</plasmid>
    </source>
</reference>
<gene>
    <name evidence="13" type="ordered locus">Sta7437_4553</name>
</gene>
<evidence type="ECO:0000313" key="14">
    <source>
        <dbReference type="Proteomes" id="UP000010473"/>
    </source>
</evidence>
<evidence type="ECO:0000256" key="7">
    <source>
        <dbReference type="ARBA" id="ARBA00022932"/>
    </source>
</evidence>
<keyword evidence="6" id="KW-0235">DNA replication</keyword>
<evidence type="ECO:0000256" key="2">
    <source>
        <dbReference type="ARBA" id="ARBA00010752"/>
    </source>
</evidence>
<feature type="domain" description="DNA polymerase III beta sliding clamp C-terminal" evidence="12">
    <location>
        <begin position="339"/>
        <end position="440"/>
    </location>
</feature>
<evidence type="ECO:0000256" key="3">
    <source>
        <dbReference type="ARBA" id="ARBA00022490"/>
    </source>
</evidence>
<keyword evidence="8" id="KW-0238">DNA-binding</keyword>
<dbReference type="InterPro" id="IPR022637">
    <property type="entry name" value="DNA_polIII_beta_cen"/>
</dbReference>
<dbReference type="RefSeq" id="WP_015211925.1">
    <property type="nucleotide sequence ID" value="NC_019765.1"/>
</dbReference>
<dbReference type="Gene3D" id="3.70.10.10">
    <property type="match status" value="1"/>
</dbReference>
<dbReference type="EMBL" id="CP003654">
    <property type="protein sequence ID" value="AFZ38012.1"/>
    <property type="molecule type" value="Genomic_DNA"/>
</dbReference>
<dbReference type="PANTHER" id="PTHR30478">
    <property type="entry name" value="DNA POLYMERASE III SUBUNIT BETA"/>
    <property type="match status" value="1"/>
</dbReference>
<dbReference type="InterPro" id="IPR001001">
    <property type="entry name" value="DNA_polIII_beta"/>
</dbReference>
<evidence type="ECO:0000256" key="5">
    <source>
        <dbReference type="ARBA" id="ARBA00022695"/>
    </source>
</evidence>
<keyword evidence="5" id="KW-0548">Nucleotidyltransferase</keyword>
<dbReference type="NCBIfam" id="TIGR00663">
    <property type="entry name" value="dnan"/>
    <property type="match status" value="1"/>
</dbReference>
<dbReference type="GO" id="GO:0005737">
    <property type="term" value="C:cytoplasm"/>
    <property type="evidence" value="ECO:0007669"/>
    <property type="project" value="UniProtKB-SubCell"/>
</dbReference>
<dbReference type="GO" id="GO:0003887">
    <property type="term" value="F:DNA-directed DNA polymerase activity"/>
    <property type="evidence" value="ECO:0007669"/>
    <property type="project" value="UniProtKB-KW"/>
</dbReference>
<dbReference type="GO" id="GO:0006271">
    <property type="term" value="P:DNA strand elongation involved in DNA replication"/>
    <property type="evidence" value="ECO:0007669"/>
    <property type="project" value="TreeGrafter"/>
</dbReference>
<dbReference type="GO" id="GO:0009360">
    <property type="term" value="C:DNA polymerase III complex"/>
    <property type="evidence" value="ECO:0007669"/>
    <property type="project" value="InterPro"/>
</dbReference>
<keyword evidence="7" id="KW-0239">DNA-directed DNA polymerase</keyword>
<dbReference type="PANTHER" id="PTHR30478:SF0">
    <property type="entry name" value="BETA SLIDING CLAMP"/>
    <property type="match status" value="1"/>
</dbReference>
<geneLocation type="plasmid" evidence="13 14">
    <name>pSTA7437.01</name>
</geneLocation>
<dbReference type="InterPro" id="IPR022635">
    <property type="entry name" value="DNA_polIII_beta_C"/>
</dbReference>
<dbReference type="SMART" id="SM00480">
    <property type="entry name" value="POL3Bc"/>
    <property type="match status" value="1"/>
</dbReference>
<evidence type="ECO:0000256" key="1">
    <source>
        <dbReference type="ARBA" id="ARBA00004496"/>
    </source>
</evidence>
<evidence type="ECO:0000259" key="12">
    <source>
        <dbReference type="Pfam" id="PF02768"/>
    </source>
</evidence>
<keyword evidence="3" id="KW-0963">Cytoplasm</keyword>
<feature type="region of interest" description="Disordered" evidence="9">
    <location>
        <begin position="1"/>
        <end position="49"/>
    </location>
</feature>
<dbReference type="InterPro" id="IPR022634">
    <property type="entry name" value="DNA_polIII_beta_N"/>
</dbReference>
<sequence length="462" mass="51179">MTETIITKERKRRTTSTISSRKKTTNSTTKASKTEPARSESSESTRTEIELSCARTDLETALTYVRKGVPQNPHHPLLHHVSLVADSESNTLELTTNSLDFGMNTKIKAKVSQAGRLTVSLEVLDKLIKKFPQGQIKLTAIVTEVTKEKDSNWQGDSCQLILAPDNEDAQFELEACLGDEFPTLPQVTSRLLTIPASILLKQISSALISVATKQDNKMLTGVRFKFTVDAKNLARIDTISTDSSRLTFTTSLQPMNKVKLTTDTSFTLSAKVLKELKNNLTATSSEQQIRVYYDELESSEESQAKSAAIMFAWDDKRIVALVMQGDYPDLSAVREMVDKNDKIAVFNRLTLLQSLQRLAVLSEGKNKILHISLADERANFKVQRSGIGKGRESHSIVMSGEAASIHFNIKNLIDIVSTIESDEVCLKLLDSQSPCLIEAYGTYESSTIPVKVEHIIAPLLVE</sequence>
<dbReference type="AlphaFoldDB" id="K9Y1Z7"/>
<dbReference type="GO" id="GO:0003677">
    <property type="term" value="F:DNA binding"/>
    <property type="evidence" value="ECO:0007669"/>
    <property type="project" value="UniProtKB-KW"/>
</dbReference>
<dbReference type="Gene3D" id="3.10.150.10">
    <property type="entry name" value="DNA Polymerase III, subunit A, domain 2"/>
    <property type="match status" value="1"/>
</dbReference>
<feature type="compositionally biased region" description="Basic and acidic residues" evidence="9">
    <location>
        <begin position="32"/>
        <end position="49"/>
    </location>
</feature>
<protein>
    <submittedName>
        <fullName evidence="13">DNA polymerase III, beta subunit</fullName>
    </submittedName>
</protein>
<dbReference type="GO" id="GO:0008408">
    <property type="term" value="F:3'-5' exonuclease activity"/>
    <property type="evidence" value="ECO:0007669"/>
    <property type="project" value="InterPro"/>
</dbReference>
<dbReference type="Pfam" id="PF02768">
    <property type="entry name" value="DNA_pol3_beta_3"/>
    <property type="match status" value="1"/>
</dbReference>
<feature type="compositionally biased region" description="Basic residues" evidence="9">
    <location>
        <begin position="9"/>
        <end position="24"/>
    </location>
</feature>
<comment type="subcellular location">
    <subcellularLocation>
        <location evidence="1">Cytoplasm</location>
    </subcellularLocation>
</comment>
<organism evidence="13 14">
    <name type="scientific">Stanieria cyanosphaera (strain ATCC 29371 / PCC 7437)</name>
    <dbReference type="NCBI Taxonomy" id="111780"/>
    <lineage>
        <taxon>Bacteria</taxon>
        <taxon>Bacillati</taxon>
        <taxon>Cyanobacteriota</taxon>
        <taxon>Cyanophyceae</taxon>
        <taxon>Pleurocapsales</taxon>
        <taxon>Dermocarpellaceae</taxon>
        <taxon>Stanieria</taxon>
    </lineage>
</organism>
<evidence type="ECO:0000259" key="10">
    <source>
        <dbReference type="Pfam" id="PF00712"/>
    </source>
</evidence>
<dbReference type="Pfam" id="PF02767">
    <property type="entry name" value="DNA_pol3_beta_2"/>
    <property type="match status" value="1"/>
</dbReference>
<feature type="domain" description="DNA polymerase III beta sliding clamp N-terminal" evidence="10">
    <location>
        <begin position="50"/>
        <end position="184"/>
    </location>
</feature>
<evidence type="ECO:0000256" key="4">
    <source>
        <dbReference type="ARBA" id="ARBA00022679"/>
    </source>
</evidence>
<dbReference type="Proteomes" id="UP000010473">
    <property type="component" value="Plasmid pSTA7437.01"/>
</dbReference>
<evidence type="ECO:0000259" key="11">
    <source>
        <dbReference type="Pfam" id="PF02767"/>
    </source>
</evidence>
<keyword evidence="4" id="KW-0808">Transferase</keyword>
<dbReference type="OrthoDB" id="8421503at2"/>
<keyword evidence="13" id="KW-0614">Plasmid</keyword>
<feature type="domain" description="DNA polymerase III beta sliding clamp central" evidence="11">
    <location>
        <begin position="194"/>
        <end position="329"/>
    </location>
</feature>